<comment type="similarity">
    <text evidence="1">Belongs to the universal ribosomal protein uL18 family.</text>
</comment>
<evidence type="ECO:0000256" key="3">
    <source>
        <dbReference type="ARBA" id="ARBA00023274"/>
    </source>
</evidence>
<dbReference type="OrthoDB" id="1932324at2759"/>
<keyword evidence="5" id="KW-1185">Reference proteome</keyword>
<keyword evidence="2" id="KW-0689">Ribosomal protein</keyword>
<dbReference type="EMBL" id="CAMAPE010000035">
    <property type="protein sequence ID" value="CAH9097630.1"/>
    <property type="molecule type" value="Genomic_DNA"/>
</dbReference>
<keyword evidence="3" id="KW-0687">Ribonucleoprotein</keyword>
<evidence type="ECO:0000256" key="2">
    <source>
        <dbReference type="ARBA" id="ARBA00022980"/>
    </source>
</evidence>
<proteinExistence type="inferred from homology"/>
<accession>A0A9P0ZG43</accession>
<evidence type="ECO:0000256" key="1">
    <source>
        <dbReference type="ARBA" id="ARBA00007116"/>
    </source>
</evidence>
<dbReference type="GO" id="GO:0006412">
    <property type="term" value="P:translation"/>
    <property type="evidence" value="ECO:0007669"/>
    <property type="project" value="InterPro"/>
</dbReference>
<reference evidence="4" key="1">
    <citation type="submission" date="2022-07" db="EMBL/GenBank/DDBJ databases">
        <authorList>
            <person name="Macas J."/>
            <person name="Novak P."/>
            <person name="Neumann P."/>
        </authorList>
    </citation>
    <scope>NUCLEOTIDE SEQUENCE</scope>
</reference>
<dbReference type="GO" id="GO:1990904">
    <property type="term" value="C:ribonucleoprotein complex"/>
    <property type="evidence" value="ECO:0007669"/>
    <property type="project" value="UniProtKB-KW"/>
</dbReference>
<dbReference type="PANTHER" id="PTHR12899:SF5">
    <property type="entry name" value="RIBOSOMAL L18P_L5E FAMILY PROTEIN"/>
    <property type="match status" value="1"/>
</dbReference>
<dbReference type="GO" id="GO:0005840">
    <property type="term" value="C:ribosome"/>
    <property type="evidence" value="ECO:0007669"/>
    <property type="project" value="UniProtKB-KW"/>
</dbReference>
<name>A0A9P0ZG43_CUSEU</name>
<dbReference type="GO" id="GO:0008097">
    <property type="term" value="F:5S rRNA binding"/>
    <property type="evidence" value="ECO:0007669"/>
    <property type="project" value="TreeGrafter"/>
</dbReference>
<dbReference type="InterPro" id="IPR005484">
    <property type="entry name" value="Ribosomal_uL18_bac/plant/anim"/>
</dbReference>
<dbReference type="GO" id="GO:0003735">
    <property type="term" value="F:structural constituent of ribosome"/>
    <property type="evidence" value="ECO:0007669"/>
    <property type="project" value="InterPro"/>
</dbReference>
<organism evidence="4 5">
    <name type="scientific">Cuscuta europaea</name>
    <name type="common">European dodder</name>
    <dbReference type="NCBI Taxonomy" id="41803"/>
    <lineage>
        <taxon>Eukaryota</taxon>
        <taxon>Viridiplantae</taxon>
        <taxon>Streptophyta</taxon>
        <taxon>Embryophyta</taxon>
        <taxon>Tracheophyta</taxon>
        <taxon>Spermatophyta</taxon>
        <taxon>Magnoliopsida</taxon>
        <taxon>eudicotyledons</taxon>
        <taxon>Gunneridae</taxon>
        <taxon>Pentapetalae</taxon>
        <taxon>asterids</taxon>
        <taxon>lamiids</taxon>
        <taxon>Solanales</taxon>
        <taxon>Convolvulaceae</taxon>
        <taxon>Cuscuteae</taxon>
        <taxon>Cuscuta</taxon>
        <taxon>Cuscuta subgen. Cuscuta</taxon>
    </lineage>
</organism>
<dbReference type="AlphaFoldDB" id="A0A9P0ZG43"/>
<comment type="caution">
    <text evidence="4">The sequence shown here is derived from an EMBL/GenBank/DDBJ whole genome shotgun (WGS) entry which is preliminary data.</text>
</comment>
<evidence type="ECO:0000313" key="5">
    <source>
        <dbReference type="Proteomes" id="UP001152484"/>
    </source>
</evidence>
<protein>
    <submittedName>
        <fullName evidence="4">Uncharacterized protein</fullName>
    </submittedName>
</protein>
<evidence type="ECO:0000313" key="4">
    <source>
        <dbReference type="EMBL" id="CAH9097630.1"/>
    </source>
</evidence>
<dbReference type="Proteomes" id="UP001152484">
    <property type="component" value="Unassembled WGS sequence"/>
</dbReference>
<gene>
    <name evidence="4" type="ORF">CEURO_LOCUS13928</name>
</gene>
<sequence length="149" mass="17448">MKKIIRVIKENMLKLVSHESYTRARSTIRPFLNAQISASVHSGQTRCSPRSFFGVEDFVDDDNSWPYTYQKRKNSKNPGKHISFKQRACAFMEPFTLDVFISKRFVSASITHSHLQAGHGRRYKFKGYKSNAEIKERHTRVFVRWLDFG</sequence>
<dbReference type="PANTHER" id="PTHR12899">
    <property type="entry name" value="39S RIBOSOMAL PROTEIN L18, MITOCHONDRIAL"/>
    <property type="match status" value="1"/>
</dbReference>